<evidence type="ECO:0000313" key="1">
    <source>
        <dbReference type="EMBL" id="GIY67149.1"/>
    </source>
</evidence>
<accession>A0AAV4VAW9</accession>
<gene>
    <name evidence="1" type="ORF">CDAR_128121</name>
</gene>
<protein>
    <submittedName>
        <fullName evidence="1">Uncharacterized protein</fullName>
    </submittedName>
</protein>
<reference evidence="1 2" key="1">
    <citation type="submission" date="2021-06" db="EMBL/GenBank/DDBJ databases">
        <title>Caerostris darwini draft genome.</title>
        <authorList>
            <person name="Kono N."/>
            <person name="Arakawa K."/>
        </authorList>
    </citation>
    <scope>NUCLEOTIDE SEQUENCE [LARGE SCALE GENOMIC DNA]</scope>
</reference>
<comment type="caution">
    <text evidence="1">The sequence shown here is derived from an EMBL/GenBank/DDBJ whole genome shotgun (WGS) entry which is preliminary data.</text>
</comment>
<name>A0AAV4VAW9_9ARAC</name>
<evidence type="ECO:0000313" key="2">
    <source>
        <dbReference type="Proteomes" id="UP001054837"/>
    </source>
</evidence>
<dbReference type="AlphaFoldDB" id="A0AAV4VAW9"/>
<dbReference type="Proteomes" id="UP001054837">
    <property type="component" value="Unassembled WGS sequence"/>
</dbReference>
<proteinExistence type="predicted"/>
<organism evidence="1 2">
    <name type="scientific">Caerostris darwini</name>
    <dbReference type="NCBI Taxonomy" id="1538125"/>
    <lineage>
        <taxon>Eukaryota</taxon>
        <taxon>Metazoa</taxon>
        <taxon>Ecdysozoa</taxon>
        <taxon>Arthropoda</taxon>
        <taxon>Chelicerata</taxon>
        <taxon>Arachnida</taxon>
        <taxon>Araneae</taxon>
        <taxon>Araneomorphae</taxon>
        <taxon>Entelegynae</taxon>
        <taxon>Araneoidea</taxon>
        <taxon>Araneidae</taxon>
        <taxon>Caerostris</taxon>
    </lineage>
</organism>
<dbReference type="EMBL" id="BPLQ01012699">
    <property type="protein sequence ID" value="GIY67149.1"/>
    <property type="molecule type" value="Genomic_DNA"/>
</dbReference>
<keyword evidence="2" id="KW-1185">Reference proteome</keyword>
<sequence length="110" mass="12376">MIRKDAICGDLGKRHIEIKEFGGGLSPNSDEQIIHWSSKLQPFWVFEEGSKWMEKGGFLSFQHKWMKCVSWKTDGGNSSLSQSVGSAIGFGTPLNVNLWILDMKSWGKIT</sequence>